<organism evidence="1 2">
    <name type="scientific">Armillaria ostoyae</name>
    <name type="common">Armillaria root rot fungus</name>
    <dbReference type="NCBI Taxonomy" id="47428"/>
    <lineage>
        <taxon>Eukaryota</taxon>
        <taxon>Fungi</taxon>
        <taxon>Dikarya</taxon>
        <taxon>Basidiomycota</taxon>
        <taxon>Agaricomycotina</taxon>
        <taxon>Agaricomycetes</taxon>
        <taxon>Agaricomycetidae</taxon>
        <taxon>Agaricales</taxon>
        <taxon>Marasmiineae</taxon>
        <taxon>Physalacriaceae</taxon>
        <taxon>Armillaria</taxon>
    </lineage>
</organism>
<name>A0A284QP60_ARMOS</name>
<protein>
    <submittedName>
        <fullName evidence="1">Uncharacterized protein</fullName>
    </submittedName>
</protein>
<proteinExistence type="predicted"/>
<gene>
    <name evidence="1" type="ORF">ARMOST_01516</name>
</gene>
<dbReference type="AlphaFoldDB" id="A0A284QP60"/>
<accession>A0A284QP60</accession>
<evidence type="ECO:0000313" key="2">
    <source>
        <dbReference type="Proteomes" id="UP000219338"/>
    </source>
</evidence>
<reference evidence="2" key="1">
    <citation type="journal article" date="2017" name="Nat. Ecol. Evol.">
        <title>Genome expansion and lineage-specific genetic innovations in the forest pathogenic fungi Armillaria.</title>
        <authorList>
            <person name="Sipos G."/>
            <person name="Prasanna A.N."/>
            <person name="Walter M.C."/>
            <person name="O'Connor E."/>
            <person name="Balint B."/>
            <person name="Krizsan K."/>
            <person name="Kiss B."/>
            <person name="Hess J."/>
            <person name="Varga T."/>
            <person name="Slot J."/>
            <person name="Riley R."/>
            <person name="Boka B."/>
            <person name="Rigling D."/>
            <person name="Barry K."/>
            <person name="Lee J."/>
            <person name="Mihaltcheva S."/>
            <person name="LaButti K."/>
            <person name="Lipzen A."/>
            <person name="Waldron R."/>
            <person name="Moloney N.M."/>
            <person name="Sperisen C."/>
            <person name="Kredics L."/>
            <person name="Vagvoelgyi C."/>
            <person name="Patrignani A."/>
            <person name="Fitzpatrick D."/>
            <person name="Nagy I."/>
            <person name="Doyle S."/>
            <person name="Anderson J.B."/>
            <person name="Grigoriev I.V."/>
            <person name="Gueldener U."/>
            <person name="Muensterkoetter M."/>
            <person name="Nagy L.G."/>
        </authorList>
    </citation>
    <scope>NUCLEOTIDE SEQUENCE [LARGE SCALE GENOMIC DNA]</scope>
    <source>
        <strain evidence="2">C18/9</strain>
    </source>
</reference>
<keyword evidence="2" id="KW-1185">Reference proteome</keyword>
<dbReference type="EMBL" id="FUEG01000001">
    <property type="protein sequence ID" value="SJK98255.1"/>
    <property type="molecule type" value="Genomic_DNA"/>
</dbReference>
<dbReference type="OrthoDB" id="3028948at2759"/>
<sequence length="107" mass="12364">MPYRIGGYYMSFSTIYKVMEALEIPNPLNYDDALLEFGISFWLCDQNKFDVLAAFKYIPYSMPDSGDFEESDRDLAIVRDWLMNGTDVKAGELKWITVLVNRKITAT</sequence>
<dbReference type="Proteomes" id="UP000219338">
    <property type="component" value="Unassembled WGS sequence"/>
</dbReference>
<evidence type="ECO:0000313" key="1">
    <source>
        <dbReference type="EMBL" id="SJK98255.1"/>
    </source>
</evidence>